<evidence type="ECO:0008006" key="4">
    <source>
        <dbReference type="Google" id="ProtNLM"/>
    </source>
</evidence>
<evidence type="ECO:0000313" key="2">
    <source>
        <dbReference type="EMBL" id="MBC3899388.1"/>
    </source>
</evidence>
<keyword evidence="1" id="KW-1133">Transmembrane helix</keyword>
<evidence type="ECO:0000256" key="1">
    <source>
        <dbReference type="SAM" id="Phobius"/>
    </source>
</evidence>
<gene>
    <name evidence="2" type="ORF">GH811_07145</name>
</gene>
<name>A0ABR6YW15_9FIRM</name>
<organism evidence="2 3">
    <name type="scientific">Acetobacterium malicum</name>
    <dbReference type="NCBI Taxonomy" id="52692"/>
    <lineage>
        <taxon>Bacteria</taxon>
        <taxon>Bacillati</taxon>
        <taxon>Bacillota</taxon>
        <taxon>Clostridia</taxon>
        <taxon>Eubacteriales</taxon>
        <taxon>Eubacteriaceae</taxon>
        <taxon>Acetobacterium</taxon>
    </lineage>
</organism>
<dbReference type="EMBL" id="WJBE01000005">
    <property type="protein sequence ID" value="MBC3899388.1"/>
    <property type="molecule type" value="Genomic_DNA"/>
</dbReference>
<reference evidence="2 3" key="1">
    <citation type="journal article" date="2020" name="mSystems">
        <title>Defining Genomic and Predicted Metabolic Features of the Acetobacterium Genus.</title>
        <authorList>
            <person name="Ross D.E."/>
            <person name="Marshall C.W."/>
            <person name="Gulliver D."/>
            <person name="May H.D."/>
            <person name="Norman R.S."/>
        </authorList>
    </citation>
    <scope>NUCLEOTIDE SEQUENCE [LARGE SCALE GENOMIC DNA]</scope>
    <source>
        <strain evidence="2 3">DSM 4132</strain>
    </source>
</reference>
<proteinExistence type="predicted"/>
<keyword evidence="1" id="KW-0812">Transmembrane</keyword>
<protein>
    <recommendedName>
        <fullName evidence="4">DUF3862 domain-containing protein</fullName>
    </recommendedName>
</protein>
<dbReference type="RefSeq" id="WP_186893888.1">
    <property type="nucleotide sequence ID" value="NZ_WJBE01000005.1"/>
</dbReference>
<evidence type="ECO:0000313" key="3">
    <source>
        <dbReference type="Proteomes" id="UP000622405"/>
    </source>
</evidence>
<keyword evidence="1" id="KW-0472">Membrane</keyword>
<accession>A0ABR6YW15</accession>
<feature type="transmembrane region" description="Helical" evidence="1">
    <location>
        <begin position="9"/>
        <end position="31"/>
    </location>
</feature>
<dbReference type="Proteomes" id="UP000622405">
    <property type="component" value="Unassembled WGS sequence"/>
</dbReference>
<keyword evidence="3" id="KW-1185">Reference proteome</keyword>
<dbReference type="Gene3D" id="3.10.450.730">
    <property type="entry name" value="BLIP domain"/>
    <property type="match status" value="1"/>
</dbReference>
<comment type="caution">
    <text evidence="2">The sequence shown here is derived from an EMBL/GenBank/DDBJ whole genome shotgun (WGS) entry which is preliminary data.</text>
</comment>
<sequence length="207" mass="22365">MKKKISKPILIGGVALLVVIAVAIGIVLIMFGGDKKEVSTDPLNLYNKVLVGMTKEEAEKILEVEGSAKGKGFNYVDEKTGYGVTVSYDIVATDAAAATTETDAEEPAEVAVFKQLYVPDNTYLDALVNANVTADQVNSLKEGMPYEEVKTLFGGVDGIEINSAYNKKDAANAYSVMAWINPDRSVAYLTFQGYKGSLKVFEFRPAE</sequence>